<keyword evidence="3 5" id="KW-0687">Ribonucleoprotein</keyword>
<comment type="subunit">
    <text evidence="5">Part of the 50S ribosomal subunit; part of the 5S rRNA/L5/L18/L25 subcomplex. Contacts the 5S rRNA and the P site tRNA. Forms a bridge to the 30S subunit in the 70S ribosome.</text>
</comment>
<dbReference type="Gene3D" id="3.30.1440.10">
    <property type="match status" value="1"/>
</dbReference>
<keyword evidence="5" id="KW-0694">RNA-binding</keyword>
<evidence type="ECO:0000259" key="8">
    <source>
        <dbReference type="Pfam" id="PF00673"/>
    </source>
</evidence>
<evidence type="ECO:0000256" key="1">
    <source>
        <dbReference type="ARBA" id="ARBA00008553"/>
    </source>
</evidence>
<dbReference type="InterPro" id="IPR031309">
    <property type="entry name" value="Ribosomal_uL5_C"/>
</dbReference>
<dbReference type="Proteomes" id="UP000176864">
    <property type="component" value="Unassembled WGS sequence"/>
</dbReference>
<keyword evidence="2 5" id="KW-0689">Ribosomal protein</keyword>
<dbReference type="Pfam" id="PF00673">
    <property type="entry name" value="Ribosomal_L5_C"/>
    <property type="match status" value="1"/>
</dbReference>
<dbReference type="GO" id="GO:0000049">
    <property type="term" value="F:tRNA binding"/>
    <property type="evidence" value="ECO:0007669"/>
    <property type="project" value="UniProtKB-UniRule"/>
</dbReference>
<keyword evidence="5" id="KW-0820">tRNA-binding</keyword>
<gene>
    <name evidence="5" type="primary">rplE</name>
    <name evidence="9" type="ORF">A2751_03975</name>
</gene>
<dbReference type="NCBIfam" id="NF000585">
    <property type="entry name" value="PRK00010.1"/>
    <property type="match status" value="1"/>
</dbReference>
<dbReference type="GO" id="GO:0003735">
    <property type="term" value="F:structural constituent of ribosome"/>
    <property type="evidence" value="ECO:0007669"/>
    <property type="project" value="InterPro"/>
</dbReference>
<dbReference type="GO" id="GO:0006412">
    <property type="term" value="P:translation"/>
    <property type="evidence" value="ECO:0007669"/>
    <property type="project" value="UniProtKB-UniRule"/>
</dbReference>
<comment type="caution">
    <text evidence="9">The sequence shown here is derived from an EMBL/GenBank/DDBJ whole genome shotgun (WGS) entry which is preliminary data.</text>
</comment>
<dbReference type="STRING" id="1817824.A2751_03975"/>
<evidence type="ECO:0000256" key="4">
    <source>
        <dbReference type="ARBA" id="ARBA00035245"/>
    </source>
</evidence>
<dbReference type="PIRSF" id="PIRSF002161">
    <property type="entry name" value="Ribosomal_L5"/>
    <property type="match status" value="1"/>
</dbReference>
<dbReference type="HAMAP" id="MF_01333_B">
    <property type="entry name" value="Ribosomal_uL5_B"/>
    <property type="match status" value="1"/>
</dbReference>
<evidence type="ECO:0000259" key="7">
    <source>
        <dbReference type="Pfam" id="PF00281"/>
    </source>
</evidence>
<evidence type="ECO:0000256" key="5">
    <source>
        <dbReference type="HAMAP-Rule" id="MF_01333"/>
    </source>
</evidence>
<evidence type="ECO:0000256" key="3">
    <source>
        <dbReference type="ARBA" id="ARBA00023274"/>
    </source>
</evidence>
<dbReference type="InterPro" id="IPR031310">
    <property type="entry name" value="Ribosomal_uL5_N"/>
</dbReference>
<evidence type="ECO:0000256" key="2">
    <source>
        <dbReference type="ARBA" id="ARBA00022980"/>
    </source>
</evidence>
<evidence type="ECO:0000313" key="9">
    <source>
        <dbReference type="EMBL" id="OGE78280.1"/>
    </source>
</evidence>
<dbReference type="InterPro" id="IPR020930">
    <property type="entry name" value="Ribosomal_uL5_bac-type"/>
</dbReference>
<feature type="domain" description="Large ribosomal subunit protein uL5 C-terminal" evidence="8">
    <location>
        <begin position="86"/>
        <end position="177"/>
    </location>
</feature>
<keyword evidence="5" id="KW-0699">rRNA-binding</keyword>
<reference evidence="9 10" key="1">
    <citation type="journal article" date="2016" name="Nat. Commun.">
        <title>Thousands of microbial genomes shed light on interconnected biogeochemical processes in an aquifer system.</title>
        <authorList>
            <person name="Anantharaman K."/>
            <person name="Brown C.T."/>
            <person name="Hug L.A."/>
            <person name="Sharon I."/>
            <person name="Castelle C.J."/>
            <person name="Probst A.J."/>
            <person name="Thomas B.C."/>
            <person name="Singh A."/>
            <person name="Wilkins M.J."/>
            <person name="Karaoz U."/>
            <person name="Brodie E.L."/>
            <person name="Williams K.H."/>
            <person name="Hubbard S.S."/>
            <person name="Banfield J.F."/>
        </authorList>
    </citation>
    <scope>NUCLEOTIDE SEQUENCE [LARGE SCALE GENOMIC DNA]</scope>
</reference>
<dbReference type="SUPFAM" id="SSF55282">
    <property type="entry name" value="RL5-like"/>
    <property type="match status" value="1"/>
</dbReference>
<comment type="function">
    <text evidence="5">This is 1 of the proteins that bind and probably mediate the attachment of the 5S RNA into the large ribosomal subunit, where it forms part of the central protuberance. In the 70S ribosome it contacts protein S13 of the 30S subunit (bridge B1b), connecting the 2 subunits; this bridge is implicated in subunit movement. Contacts the P site tRNA; the 5S rRNA and some of its associated proteins might help stabilize positioning of ribosome-bound tRNAs.</text>
</comment>
<dbReference type="AlphaFoldDB" id="A0A1F5NLL3"/>
<dbReference type="InterPro" id="IPR022803">
    <property type="entry name" value="Ribosomal_uL5_dom_sf"/>
</dbReference>
<proteinExistence type="inferred from homology"/>
<dbReference type="GO" id="GO:1990904">
    <property type="term" value="C:ribonucleoprotein complex"/>
    <property type="evidence" value="ECO:0007669"/>
    <property type="project" value="UniProtKB-KW"/>
</dbReference>
<sequence>MSRLIQQYKEKILPELKEELKVSNIHAVPRIEKIVINAGIGKVLQQNPKALDTLTETFRKITGQQPVVTRASKAIAGFKIRQGQTVGLTVTLRSKRMYDFLDKFINVVMPRTRDFRGLSPKGFDGRGNYNCGIKEVLVFPEAGETAEASFGLEITIVTTAKSNAQGFALLKKFGFPFNDSVTQK</sequence>
<protein>
    <recommendedName>
        <fullName evidence="4 5">Large ribosomal subunit protein uL5</fullName>
    </recommendedName>
</protein>
<dbReference type="InterPro" id="IPR002132">
    <property type="entry name" value="Ribosomal_uL5"/>
</dbReference>
<dbReference type="GO" id="GO:0005840">
    <property type="term" value="C:ribosome"/>
    <property type="evidence" value="ECO:0007669"/>
    <property type="project" value="UniProtKB-KW"/>
</dbReference>
<dbReference type="GO" id="GO:0019843">
    <property type="term" value="F:rRNA binding"/>
    <property type="evidence" value="ECO:0007669"/>
    <property type="project" value="UniProtKB-UniRule"/>
</dbReference>
<comment type="similarity">
    <text evidence="1 5 6">Belongs to the universal ribosomal protein uL5 family.</text>
</comment>
<accession>A0A1F5NLL3</accession>
<evidence type="ECO:0000313" key="10">
    <source>
        <dbReference type="Proteomes" id="UP000176864"/>
    </source>
</evidence>
<evidence type="ECO:0000256" key="6">
    <source>
        <dbReference type="RuleBase" id="RU003930"/>
    </source>
</evidence>
<name>A0A1F5NLL3_9BACT</name>
<organism evidence="9 10">
    <name type="scientific">Candidatus Doudnabacteria bacterium RIFCSPHIGHO2_01_FULL_46_14</name>
    <dbReference type="NCBI Taxonomy" id="1817824"/>
    <lineage>
        <taxon>Bacteria</taxon>
        <taxon>Candidatus Doudnaibacteriota</taxon>
    </lineage>
</organism>
<dbReference type="EMBL" id="MFEK01000014">
    <property type="protein sequence ID" value="OGE78280.1"/>
    <property type="molecule type" value="Genomic_DNA"/>
</dbReference>
<dbReference type="PANTHER" id="PTHR11994">
    <property type="entry name" value="60S RIBOSOMAL PROTEIN L11-RELATED"/>
    <property type="match status" value="1"/>
</dbReference>
<dbReference type="FunFam" id="3.30.1440.10:FF:000001">
    <property type="entry name" value="50S ribosomal protein L5"/>
    <property type="match status" value="1"/>
</dbReference>
<feature type="domain" description="Large ribosomal subunit protein uL5 N-terminal" evidence="7">
    <location>
        <begin position="24"/>
        <end position="81"/>
    </location>
</feature>
<dbReference type="Pfam" id="PF00281">
    <property type="entry name" value="Ribosomal_L5"/>
    <property type="match status" value="1"/>
</dbReference>